<comment type="similarity">
    <text evidence="7">Belongs to the DNA mismatch repair MutS family. MutS2 subfamily.</text>
</comment>
<dbReference type="InterPro" id="IPR027417">
    <property type="entry name" value="P-loop_NTPase"/>
</dbReference>
<keyword evidence="8" id="KW-0175">Coiled coil</keyword>
<name>A0A7W8LMA5_9SPIR</name>
<feature type="binding site" evidence="7">
    <location>
        <begin position="340"/>
        <end position="347"/>
    </location>
    <ligand>
        <name>ATP</name>
        <dbReference type="ChEBI" id="CHEBI:30616"/>
    </ligand>
</feature>
<keyword evidence="1 7" id="KW-0699">rRNA-binding</keyword>
<evidence type="ECO:0000256" key="7">
    <source>
        <dbReference type="HAMAP-Rule" id="MF_00092"/>
    </source>
</evidence>
<dbReference type="GO" id="GO:0004519">
    <property type="term" value="F:endonuclease activity"/>
    <property type="evidence" value="ECO:0007669"/>
    <property type="project" value="UniProtKB-UniRule"/>
</dbReference>
<comment type="function">
    <text evidence="7">Endonuclease that is involved in the suppression of homologous recombination and thus may have a key role in the control of bacterial genetic diversity.</text>
</comment>
<organism evidence="10 11">
    <name type="scientific">Treponema ruminis</name>
    <dbReference type="NCBI Taxonomy" id="744515"/>
    <lineage>
        <taxon>Bacteria</taxon>
        <taxon>Pseudomonadati</taxon>
        <taxon>Spirochaetota</taxon>
        <taxon>Spirochaetia</taxon>
        <taxon>Spirochaetales</taxon>
        <taxon>Treponemataceae</taxon>
        <taxon>Treponema</taxon>
    </lineage>
</organism>
<feature type="coiled-coil region" evidence="8">
    <location>
        <begin position="531"/>
        <end position="654"/>
    </location>
</feature>
<evidence type="ECO:0000256" key="5">
    <source>
        <dbReference type="ARBA" id="ARBA00022884"/>
    </source>
</evidence>
<evidence type="ECO:0000313" key="11">
    <source>
        <dbReference type="Proteomes" id="UP000518887"/>
    </source>
</evidence>
<dbReference type="PANTHER" id="PTHR48466:SF2">
    <property type="entry name" value="OS10G0509000 PROTEIN"/>
    <property type="match status" value="1"/>
</dbReference>
<keyword evidence="4 7" id="KW-0067">ATP-binding</keyword>
<gene>
    <name evidence="7" type="primary">mutS2</name>
    <name evidence="7" type="synonym">rqcU</name>
    <name evidence="10" type="ORF">HNP76_001556</name>
</gene>
<dbReference type="GO" id="GO:0006298">
    <property type="term" value="P:mismatch repair"/>
    <property type="evidence" value="ECO:0007669"/>
    <property type="project" value="InterPro"/>
</dbReference>
<sequence>MHRKTLEQLDYYRIRDTIAGFCVSEEGKASLLKREPLTQEKVDEINSLKTLSSQWQKALLSKNPVRLHSWGEIASFIKFLQAQGTTLEQEQLYSLWQFASSALDLYSSVKTSSSELGLKNLLDTAETLPYSTLEQTLNTISRIIDKDGNLKDLPVLREIRAKIAQINGEIKAALKKYTSDTTLNSVLESNVPAFRADRQVLAVKANQRNRISGIVHEVSASGQTLFIEPEEVVRKNNELLQEEAHLAQETRKIFTETTALLHPLYDDLKSALKVMTLFDVTYASARWGAENLCNYALTCAQNDSENPPLLIQARHPLLGDKAVPIDIKWLSNKNILIITGPNTGGKTVTLKTFALLSMLNQSGFPIPAADGTRLPIFNAIFADIGDDQSIDNSLSTFSAHMKNIAAAVKHADSNSLVLLDEFGGGTDPQEGGAIAMACLDTLIEKKAFVLVTTHHGSLKNYGYTNQYCVNASAEFDSNSLAPTYHLVMGVPGESHALDIAKRSGLPGAIVSKAKSYITNQQADVSSLIRGLTQKHAELDRREKEFACLENRQKEKLLKQEQKDLKLRQKENELKERESRAESRFLRETRKSLENLVRELREGEITREKTLKMRKFINDLTEDVELQELELEEEKERLEEEEKLLTERIENETKIAENGIKISSAASHSASSNKKTKKRLSNKEALATAKATYTDEEVFNLAPRKKNAPKIKYEFAEGAEVLVGKTRSRGTLLHEEKKGVWLVQLGSIRMNIKQKDMELIAPANLTSADYSVELSSDSGNGSPVFELRLLGMREEEAVHALQKQLDLCAMTNFKSFSVIHGKGNGILQQAVQDYLSNYPGVKSFYYARPEDGGFGKTYVELN</sequence>
<evidence type="ECO:0000256" key="6">
    <source>
        <dbReference type="ARBA" id="ARBA00023125"/>
    </source>
</evidence>
<evidence type="ECO:0000256" key="1">
    <source>
        <dbReference type="ARBA" id="ARBA00022730"/>
    </source>
</evidence>
<dbReference type="EC" id="3.6.4.-" evidence="7"/>
<evidence type="ECO:0000256" key="4">
    <source>
        <dbReference type="ARBA" id="ARBA00022840"/>
    </source>
</evidence>
<dbReference type="Pfam" id="PF00488">
    <property type="entry name" value="MutS_V"/>
    <property type="match status" value="1"/>
</dbReference>
<evidence type="ECO:0000259" key="9">
    <source>
        <dbReference type="PROSITE" id="PS50828"/>
    </source>
</evidence>
<dbReference type="HAMAP" id="MF_00092">
    <property type="entry name" value="MutS2"/>
    <property type="match status" value="1"/>
</dbReference>
<dbReference type="InterPro" id="IPR000432">
    <property type="entry name" value="DNA_mismatch_repair_MutS_C"/>
</dbReference>
<evidence type="ECO:0000256" key="8">
    <source>
        <dbReference type="SAM" id="Coils"/>
    </source>
</evidence>
<accession>A0A7W8LMA5</accession>
<dbReference type="SMART" id="SM00534">
    <property type="entry name" value="MUTSac"/>
    <property type="match status" value="1"/>
</dbReference>
<keyword evidence="6 7" id="KW-0238">DNA-binding</keyword>
<evidence type="ECO:0000256" key="2">
    <source>
        <dbReference type="ARBA" id="ARBA00022741"/>
    </source>
</evidence>
<proteinExistence type="inferred from homology"/>
<keyword evidence="3 7" id="KW-0378">Hydrolase</keyword>
<dbReference type="Gene3D" id="3.30.1370.110">
    <property type="match status" value="1"/>
</dbReference>
<evidence type="ECO:0000313" key="10">
    <source>
        <dbReference type="EMBL" id="MBB5226188.1"/>
    </source>
</evidence>
<dbReference type="SUPFAM" id="SSF160443">
    <property type="entry name" value="SMR domain-like"/>
    <property type="match status" value="1"/>
</dbReference>
<dbReference type="InterPro" id="IPR036063">
    <property type="entry name" value="Smr_dom_sf"/>
</dbReference>
<dbReference type="InterPro" id="IPR002625">
    <property type="entry name" value="Smr_dom"/>
</dbReference>
<dbReference type="GO" id="GO:0140664">
    <property type="term" value="F:ATP-dependent DNA damage sensor activity"/>
    <property type="evidence" value="ECO:0007669"/>
    <property type="project" value="InterPro"/>
</dbReference>
<dbReference type="InterPro" id="IPR005747">
    <property type="entry name" value="MutS2"/>
</dbReference>
<dbReference type="GO" id="GO:0016887">
    <property type="term" value="F:ATP hydrolysis activity"/>
    <property type="evidence" value="ECO:0007669"/>
    <property type="project" value="InterPro"/>
</dbReference>
<comment type="caution">
    <text evidence="10">The sequence shown here is derived from an EMBL/GenBank/DDBJ whole genome shotgun (WGS) entry which is preliminary data.</text>
</comment>
<dbReference type="InterPro" id="IPR036187">
    <property type="entry name" value="DNA_mismatch_repair_MutS_sf"/>
</dbReference>
<dbReference type="AlphaFoldDB" id="A0A7W8LMA5"/>
<dbReference type="EC" id="3.1.-.-" evidence="7"/>
<dbReference type="PROSITE" id="PS50828">
    <property type="entry name" value="SMR"/>
    <property type="match status" value="1"/>
</dbReference>
<dbReference type="GO" id="GO:0045910">
    <property type="term" value="P:negative regulation of DNA recombination"/>
    <property type="evidence" value="ECO:0007669"/>
    <property type="project" value="InterPro"/>
</dbReference>
<dbReference type="SUPFAM" id="SSF48334">
    <property type="entry name" value="DNA repair protein MutS, domain III"/>
    <property type="match status" value="1"/>
</dbReference>
<dbReference type="PANTHER" id="PTHR48466">
    <property type="entry name" value="OS10G0509000 PROTEIN-RELATED"/>
    <property type="match status" value="1"/>
</dbReference>
<dbReference type="Gene3D" id="3.40.50.300">
    <property type="entry name" value="P-loop containing nucleotide triphosphate hydrolases"/>
    <property type="match status" value="1"/>
</dbReference>
<comment type="function">
    <text evidence="7">Acts as a ribosome collision sensor, splitting the ribosome into its 2 subunits. Detects stalled/collided 70S ribosomes which it binds and splits by an ATP-hydrolysis driven conformational change. Acts upstream of the ribosome quality control system (RQC), a ribosome-associated complex that mediates the extraction of incompletely synthesized nascent chains from stalled ribosomes and their subsequent degradation. Probably generates substrates for RQC.</text>
</comment>
<dbReference type="RefSeq" id="WP_184659205.1">
    <property type="nucleotide sequence ID" value="NZ_CP031518.1"/>
</dbReference>
<feature type="domain" description="Smr" evidence="9">
    <location>
        <begin position="788"/>
        <end position="861"/>
    </location>
</feature>
<dbReference type="GO" id="GO:0019843">
    <property type="term" value="F:rRNA binding"/>
    <property type="evidence" value="ECO:0007669"/>
    <property type="project" value="UniProtKB-UniRule"/>
</dbReference>
<keyword evidence="5 7" id="KW-0694">RNA-binding</keyword>
<dbReference type="GO" id="GO:0072344">
    <property type="term" value="P:rescue of stalled ribosome"/>
    <property type="evidence" value="ECO:0007669"/>
    <property type="project" value="UniProtKB-UniRule"/>
</dbReference>
<dbReference type="FunFam" id="3.40.50.300:FF:000830">
    <property type="entry name" value="Endonuclease MutS2"/>
    <property type="match status" value="1"/>
</dbReference>
<dbReference type="GO" id="GO:0043023">
    <property type="term" value="F:ribosomal large subunit binding"/>
    <property type="evidence" value="ECO:0007669"/>
    <property type="project" value="UniProtKB-UniRule"/>
</dbReference>
<dbReference type="SMART" id="SM00463">
    <property type="entry name" value="SMR"/>
    <property type="match status" value="1"/>
</dbReference>
<dbReference type="PIRSF" id="PIRSF005814">
    <property type="entry name" value="MutS_YshD"/>
    <property type="match status" value="1"/>
</dbReference>
<dbReference type="GO" id="GO:0005524">
    <property type="term" value="F:ATP binding"/>
    <property type="evidence" value="ECO:0007669"/>
    <property type="project" value="UniProtKB-UniRule"/>
</dbReference>
<dbReference type="Proteomes" id="UP000518887">
    <property type="component" value="Unassembled WGS sequence"/>
</dbReference>
<dbReference type="Pfam" id="PF01713">
    <property type="entry name" value="Smr"/>
    <property type="match status" value="1"/>
</dbReference>
<dbReference type="GO" id="GO:0030983">
    <property type="term" value="F:mismatched DNA binding"/>
    <property type="evidence" value="ECO:0007669"/>
    <property type="project" value="InterPro"/>
</dbReference>
<keyword evidence="7" id="KW-0255">Endonuclease</keyword>
<evidence type="ECO:0000256" key="3">
    <source>
        <dbReference type="ARBA" id="ARBA00022801"/>
    </source>
</evidence>
<keyword evidence="2 7" id="KW-0547">Nucleotide-binding</keyword>
<dbReference type="SUPFAM" id="SSF52540">
    <property type="entry name" value="P-loop containing nucleoside triphosphate hydrolases"/>
    <property type="match status" value="1"/>
</dbReference>
<dbReference type="EMBL" id="JACHFQ010000004">
    <property type="protein sequence ID" value="MBB5226188.1"/>
    <property type="molecule type" value="Genomic_DNA"/>
</dbReference>
<dbReference type="InterPro" id="IPR045076">
    <property type="entry name" value="MutS"/>
</dbReference>
<comment type="subunit">
    <text evidence="7">Homodimer. Binds to stalled ribosomes, contacting rRNA.</text>
</comment>
<dbReference type="NCBIfam" id="TIGR01069">
    <property type="entry name" value="mutS2"/>
    <property type="match status" value="1"/>
</dbReference>
<keyword evidence="11" id="KW-1185">Reference proteome</keyword>
<keyword evidence="7" id="KW-0540">Nuclease</keyword>
<reference evidence="10 11" key="1">
    <citation type="submission" date="2020-08" db="EMBL/GenBank/DDBJ databases">
        <title>Genomic Encyclopedia of Type Strains, Phase IV (KMG-IV): sequencing the most valuable type-strain genomes for metagenomic binning, comparative biology and taxonomic classification.</title>
        <authorList>
            <person name="Goeker M."/>
        </authorList>
    </citation>
    <scope>NUCLEOTIDE SEQUENCE [LARGE SCALE GENOMIC DNA]</scope>
    <source>
        <strain evidence="10 11">DSM 103462</strain>
    </source>
</reference>
<protein>
    <recommendedName>
        <fullName evidence="7">Endonuclease MutS2</fullName>
        <ecNumber evidence="7">3.1.-.-</ecNumber>
    </recommendedName>
    <alternativeName>
        <fullName evidence="7">Ribosome-associated protein quality control-upstream factor</fullName>
        <shortName evidence="7">RQC-upstream factor</shortName>
        <shortName evidence="7">RqcU</shortName>
        <ecNumber evidence="7">3.6.4.-</ecNumber>
    </alternativeName>
</protein>